<dbReference type="SUPFAM" id="SSF52743">
    <property type="entry name" value="Subtilisin-like"/>
    <property type="match status" value="1"/>
</dbReference>
<organism evidence="9 10">
    <name type="scientific">Asanoa ishikariensis</name>
    <dbReference type="NCBI Taxonomy" id="137265"/>
    <lineage>
        <taxon>Bacteria</taxon>
        <taxon>Bacillati</taxon>
        <taxon>Actinomycetota</taxon>
        <taxon>Actinomycetes</taxon>
        <taxon>Micromonosporales</taxon>
        <taxon>Micromonosporaceae</taxon>
        <taxon>Asanoa</taxon>
    </lineage>
</organism>
<keyword evidence="7" id="KW-1133">Transmembrane helix</keyword>
<evidence type="ECO:0000313" key="9">
    <source>
        <dbReference type="EMBL" id="SDZ16799.1"/>
    </source>
</evidence>
<feature type="active site" description="Charge relay system" evidence="5">
    <location>
        <position position="246"/>
    </location>
</feature>
<dbReference type="Proteomes" id="UP000199632">
    <property type="component" value="Unassembled WGS sequence"/>
</dbReference>
<keyword evidence="7" id="KW-0812">Transmembrane</keyword>
<dbReference type="EMBL" id="FNQB01000002">
    <property type="protein sequence ID" value="SDZ16799.1"/>
    <property type="molecule type" value="Genomic_DNA"/>
</dbReference>
<dbReference type="InterPro" id="IPR000209">
    <property type="entry name" value="Peptidase_S8/S53_dom"/>
</dbReference>
<feature type="domain" description="Peptidase S8/S53" evidence="8">
    <location>
        <begin position="49"/>
        <end position="294"/>
    </location>
</feature>
<dbReference type="Pfam" id="PF00082">
    <property type="entry name" value="Peptidase_S8"/>
    <property type="match status" value="1"/>
</dbReference>
<keyword evidence="3 5" id="KW-0378">Hydrolase</keyword>
<dbReference type="PANTHER" id="PTHR43806:SF11">
    <property type="entry name" value="CEREVISIN-RELATED"/>
    <property type="match status" value="1"/>
</dbReference>
<evidence type="ECO:0000256" key="6">
    <source>
        <dbReference type="SAM" id="MobiDB-lite"/>
    </source>
</evidence>
<keyword evidence="4 5" id="KW-0720">Serine protease</keyword>
<dbReference type="GO" id="GO:0006508">
    <property type="term" value="P:proteolysis"/>
    <property type="evidence" value="ECO:0007669"/>
    <property type="project" value="UniProtKB-KW"/>
</dbReference>
<dbReference type="STRING" id="137265.SAMN05421684_3181"/>
<feature type="region of interest" description="Disordered" evidence="6">
    <location>
        <begin position="64"/>
        <end position="93"/>
    </location>
</feature>
<feature type="transmembrane region" description="Helical" evidence="7">
    <location>
        <begin position="337"/>
        <end position="358"/>
    </location>
</feature>
<protein>
    <submittedName>
        <fullName evidence="9">Type VII secretion-associated serine protease mycosin</fullName>
    </submittedName>
</protein>
<dbReference type="AlphaFoldDB" id="A0A1H3QVQ8"/>
<dbReference type="InterPro" id="IPR050131">
    <property type="entry name" value="Peptidase_S8_subtilisin-like"/>
</dbReference>
<dbReference type="Gene3D" id="3.40.50.200">
    <property type="entry name" value="Peptidase S8/S53 domain"/>
    <property type="match status" value="1"/>
</dbReference>
<keyword evidence="7" id="KW-0472">Membrane</keyword>
<reference evidence="10" key="1">
    <citation type="submission" date="2016-10" db="EMBL/GenBank/DDBJ databases">
        <authorList>
            <person name="Varghese N."/>
            <person name="Submissions S."/>
        </authorList>
    </citation>
    <scope>NUCLEOTIDE SEQUENCE [LARGE SCALE GENOMIC DNA]</scope>
    <source>
        <strain evidence="10">DSM 44718</strain>
    </source>
</reference>
<evidence type="ECO:0000259" key="8">
    <source>
        <dbReference type="Pfam" id="PF00082"/>
    </source>
</evidence>
<proteinExistence type="inferred from homology"/>
<accession>A0A1H3QVQ8</accession>
<keyword evidence="10" id="KW-1185">Reference proteome</keyword>
<keyword evidence="2 5" id="KW-0645">Protease</keyword>
<evidence type="ECO:0000313" key="10">
    <source>
        <dbReference type="Proteomes" id="UP000199632"/>
    </source>
</evidence>
<name>A0A1H3QVQ8_9ACTN</name>
<evidence type="ECO:0000256" key="2">
    <source>
        <dbReference type="ARBA" id="ARBA00022670"/>
    </source>
</evidence>
<dbReference type="PANTHER" id="PTHR43806">
    <property type="entry name" value="PEPTIDASE S8"/>
    <property type="match status" value="1"/>
</dbReference>
<feature type="active site" description="Charge relay system" evidence="5">
    <location>
        <position position="58"/>
    </location>
</feature>
<dbReference type="PROSITE" id="PS00136">
    <property type="entry name" value="SUBTILASE_ASP"/>
    <property type="match status" value="1"/>
</dbReference>
<evidence type="ECO:0000256" key="5">
    <source>
        <dbReference type="PROSITE-ProRule" id="PRU01240"/>
    </source>
</evidence>
<evidence type="ECO:0000256" key="4">
    <source>
        <dbReference type="ARBA" id="ARBA00022825"/>
    </source>
</evidence>
<dbReference type="GO" id="GO:0004252">
    <property type="term" value="F:serine-type endopeptidase activity"/>
    <property type="evidence" value="ECO:0007669"/>
    <property type="project" value="UniProtKB-UniRule"/>
</dbReference>
<dbReference type="InterPro" id="IPR015500">
    <property type="entry name" value="Peptidase_S8_subtilisin-rel"/>
</dbReference>
<dbReference type="InterPro" id="IPR023827">
    <property type="entry name" value="Peptidase_S8_Asp-AS"/>
</dbReference>
<evidence type="ECO:0000256" key="1">
    <source>
        <dbReference type="ARBA" id="ARBA00011073"/>
    </source>
</evidence>
<evidence type="ECO:0000256" key="7">
    <source>
        <dbReference type="SAM" id="Phobius"/>
    </source>
</evidence>
<sequence length="370" mass="38147">MTPYYRAISLAALLTTVVFGMRQDADTVRSSQWHLRFLNVEAAQQVSKGDGVEVAIVDTGVDPHRDLDNNLRPGAVVDPRSPTGDGRTDSDGHGTAMAGLIAAHGRGPDGALGIAPRSQIVPVTISSSGEPVSPDVAAAGIEWATTRHVEVINLSYSGGPSSSLREAVERAIEEDIVVVAAVGNRPSRGVEFPAMYPGVLAVGAVDKSGSIADISVTGQGVVLTAPGVDIHSTSRRDQYQRADGTSDAAAIVSGAVALVRSRFPELPAEEVVHRLTATATDRGSPGRDDEYGFGVLNIVAALTADVPPLSPSASAATPSSAGDALPPVDGHRADGSAIWIAALVGAGVVIGVFILIVLARRHRVGRRPVP</sequence>
<dbReference type="PRINTS" id="PR00723">
    <property type="entry name" value="SUBTILISIN"/>
</dbReference>
<gene>
    <name evidence="9" type="ORF">SAMN05421684_3181</name>
</gene>
<feature type="active site" description="Charge relay system" evidence="5">
    <location>
        <position position="93"/>
    </location>
</feature>
<dbReference type="PROSITE" id="PS51892">
    <property type="entry name" value="SUBTILASE"/>
    <property type="match status" value="1"/>
</dbReference>
<evidence type="ECO:0000256" key="3">
    <source>
        <dbReference type="ARBA" id="ARBA00022801"/>
    </source>
</evidence>
<comment type="similarity">
    <text evidence="1 5">Belongs to the peptidase S8 family.</text>
</comment>
<dbReference type="InterPro" id="IPR036852">
    <property type="entry name" value="Peptidase_S8/S53_dom_sf"/>
</dbReference>